<dbReference type="Pfam" id="PF02954">
    <property type="entry name" value="HTH_8"/>
    <property type="match status" value="1"/>
</dbReference>
<dbReference type="SUPFAM" id="SSF52172">
    <property type="entry name" value="CheY-like"/>
    <property type="match status" value="1"/>
</dbReference>
<evidence type="ECO:0000259" key="19">
    <source>
        <dbReference type="PROSITE" id="PS50110"/>
    </source>
</evidence>
<dbReference type="GO" id="GO:0000160">
    <property type="term" value="P:phosphorelay signal transduction system"/>
    <property type="evidence" value="ECO:0007669"/>
    <property type="project" value="UniProtKB-KW"/>
</dbReference>
<dbReference type="InterPro" id="IPR025943">
    <property type="entry name" value="Sigma_54_int_dom_ATP-bd_2"/>
</dbReference>
<comment type="subcellular location">
    <subcellularLocation>
        <location evidence="1">Cytoplasm</location>
    </subcellularLocation>
</comment>
<evidence type="ECO:0000256" key="1">
    <source>
        <dbReference type="ARBA" id="ARBA00004496"/>
    </source>
</evidence>
<dbReference type="EMBL" id="JAAKZH010000001">
    <property type="protein sequence ID" value="NGO62242.1"/>
    <property type="molecule type" value="Genomic_DNA"/>
</dbReference>
<evidence type="ECO:0000256" key="12">
    <source>
        <dbReference type="ARBA" id="ARBA00023163"/>
    </source>
</evidence>
<feature type="modified residue" description="4-aspartylphosphate" evidence="17">
    <location>
        <position position="75"/>
    </location>
</feature>
<dbReference type="InterPro" id="IPR058031">
    <property type="entry name" value="AAA_lid_NorR"/>
</dbReference>
<sequence length="535" mass="57912">MTLRVHDAPDETQNDSGSHTLNAHILVIDEDPAQRRALKAGIEAQGHVVHIAESDHEGLNIFRRHRDEINAILVDLSDPSRAGAGFINTLGDLHHIAPVIVQTAEGAMQYAIEAMRVGAFEFLVKPSSTERVVGAIESALKVGRYGSEGRPVRRARSGAVGFNDIIAASAAMSRAVELGRRASQSMIPIMLEGEAGVGKEMLARAIHGASERSGRTFASFNCAAVPHGLMEAQLFGSEGALLPGSGERHAGKFAEADGGTLFIEEISELPQHLQVKLLGAVQSGEIEPSGGRKPRKVNVRLILATNKDLIEEVKSGRFREDLYYRLNVFPITIPALRRRREDIPHLVRAFIERFSSEQRLAKPLSIDAATLAMLTSFDWPGNVRQLENAVFRAVVLSDGGVLIESSFPQVLAQVSEGREGVLAAAIQRAPLDERTVAAAVASAQAVAEEIVARRSEAAADGLAPVQPDNVIVSTDEAGNVRKLADVEEELIRFALKFYRGQMSQVARKLGIGRSTLYRKLKDYGIDPDDPQKHAA</sequence>
<evidence type="ECO:0000256" key="4">
    <source>
        <dbReference type="ARBA" id="ARBA00022491"/>
    </source>
</evidence>
<dbReference type="InterPro" id="IPR002078">
    <property type="entry name" value="Sigma_54_int"/>
</dbReference>
<dbReference type="FunFam" id="3.40.50.300:FF:000006">
    <property type="entry name" value="DNA-binding transcriptional regulator NtrC"/>
    <property type="match status" value="1"/>
</dbReference>
<feature type="domain" description="Response regulatory" evidence="19">
    <location>
        <begin position="24"/>
        <end position="140"/>
    </location>
</feature>
<dbReference type="SUPFAM" id="SSF46689">
    <property type="entry name" value="Homeodomain-like"/>
    <property type="match status" value="1"/>
</dbReference>
<dbReference type="Pfam" id="PF00158">
    <property type="entry name" value="Sigma54_activat"/>
    <property type="match status" value="1"/>
</dbReference>
<dbReference type="GO" id="GO:0005524">
    <property type="term" value="F:ATP binding"/>
    <property type="evidence" value="ECO:0007669"/>
    <property type="project" value="UniProtKB-KW"/>
</dbReference>
<dbReference type="PRINTS" id="PR01590">
    <property type="entry name" value="HTHFIS"/>
</dbReference>
<evidence type="ECO:0000256" key="15">
    <source>
        <dbReference type="ARBA" id="ARBA00031910"/>
    </source>
</evidence>
<dbReference type="SMART" id="SM00382">
    <property type="entry name" value="AAA"/>
    <property type="match status" value="1"/>
</dbReference>
<evidence type="ECO:0000256" key="6">
    <source>
        <dbReference type="ARBA" id="ARBA00022741"/>
    </source>
</evidence>
<dbReference type="PROSITE" id="PS00688">
    <property type="entry name" value="SIGMA54_INTERACT_3"/>
    <property type="match status" value="1"/>
</dbReference>
<evidence type="ECO:0000256" key="5">
    <source>
        <dbReference type="ARBA" id="ARBA00022553"/>
    </source>
</evidence>
<evidence type="ECO:0000256" key="3">
    <source>
        <dbReference type="ARBA" id="ARBA00022490"/>
    </source>
</evidence>
<evidence type="ECO:0000256" key="2">
    <source>
        <dbReference type="ARBA" id="ARBA00019059"/>
    </source>
</evidence>
<keyword evidence="6" id="KW-0547">Nucleotide-binding</keyword>
<keyword evidence="11" id="KW-0010">Activator</keyword>
<reference evidence="20 21" key="1">
    <citation type="submission" date="2020-02" db="EMBL/GenBank/DDBJ databases">
        <title>Genome sequence of the type strain CCBAU10050 of Rhizobium daejeonense.</title>
        <authorList>
            <person name="Gao J."/>
            <person name="Sun J."/>
        </authorList>
    </citation>
    <scope>NUCLEOTIDE SEQUENCE [LARGE SCALE GENOMIC DNA]</scope>
    <source>
        <strain evidence="20 21">CCBAU10050</strain>
    </source>
</reference>
<dbReference type="PANTHER" id="PTHR32071:SF95">
    <property type="entry name" value="DNA-BINDING TRANSCRIPTIONAL REGULATOR NTRC"/>
    <property type="match status" value="1"/>
</dbReference>
<dbReference type="InterPro" id="IPR009057">
    <property type="entry name" value="Homeodomain-like_sf"/>
</dbReference>
<dbReference type="PROSITE" id="PS00676">
    <property type="entry name" value="SIGMA54_INTERACT_2"/>
    <property type="match status" value="1"/>
</dbReference>
<dbReference type="Gene3D" id="3.40.50.300">
    <property type="entry name" value="P-loop containing nucleotide triphosphate hydrolases"/>
    <property type="match status" value="1"/>
</dbReference>
<dbReference type="Gene3D" id="1.10.8.60">
    <property type="match status" value="1"/>
</dbReference>
<organism evidence="20 21">
    <name type="scientific">Rhizobium daejeonense</name>
    <dbReference type="NCBI Taxonomy" id="240521"/>
    <lineage>
        <taxon>Bacteria</taxon>
        <taxon>Pseudomonadati</taxon>
        <taxon>Pseudomonadota</taxon>
        <taxon>Alphaproteobacteria</taxon>
        <taxon>Hyphomicrobiales</taxon>
        <taxon>Rhizobiaceae</taxon>
        <taxon>Rhizobium/Agrobacterium group</taxon>
        <taxon>Rhizobium</taxon>
    </lineage>
</organism>
<dbReference type="Gene3D" id="1.10.10.60">
    <property type="entry name" value="Homeodomain-like"/>
    <property type="match status" value="1"/>
</dbReference>
<dbReference type="CDD" id="cd00009">
    <property type="entry name" value="AAA"/>
    <property type="match status" value="1"/>
</dbReference>
<proteinExistence type="predicted"/>
<evidence type="ECO:0000256" key="14">
    <source>
        <dbReference type="ARBA" id="ARBA00029881"/>
    </source>
</evidence>
<dbReference type="AlphaFoldDB" id="A0A6M1RLW7"/>
<evidence type="ECO:0000256" key="17">
    <source>
        <dbReference type="PROSITE-ProRule" id="PRU00169"/>
    </source>
</evidence>
<keyword evidence="10" id="KW-0238">DNA-binding</keyword>
<evidence type="ECO:0000313" key="21">
    <source>
        <dbReference type="Proteomes" id="UP000477849"/>
    </source>
</evidence>
<dbReference type="Proteomes" id="UP000477849">
    <property type="component" value="Unassembled WGS sequence"/>
</dbReference>
<keyword evidence="4" id="KW-0678">Repressor</keyword>
<evidence type="ECO:0000313" key="20">
    <source>
        <dbReference type="EMBL" id="NGO62242.1"/>
    </source>
</evidence>
<dbReference type="Pfam" id="PF00072">
    <property type="entry name" value="Response_reg"/>
    <property type="match status" value="1"/>
</dbReference>
<dbReference type="InterPro" id="IPR002197">
    <property type="entry name" value="HTH_Fis"/>
</dbReference>
<keyword evidence="8" id="KW-0902">Two-component regulatory system</keyword>
<keyword evidence="12" id="KW-0804">Transcription</keyword>
<dbReference type="InterPro" id="IPR027417">
    <property type="entry name" value="P-loop_NTPase"/>
</dbReference>
<dbReference type="InterPro" id="IPR011006">
    <property type="entry name" value="CheY-like_superfamily"/>
</dbReference>
<evidence type="ECO:0000256" key="8">
    <source>
        <dbReference type="ARBA" id="ARBA00023012"/>
    </source>
</evidence>
<dbReference type="InterPro" id="IPR003593">
    <property type="entry name" value="AAA+_ATPase"/>
</dbReference>
<dbReference type="SMART" id="SM00448">
    <property type="entry name" value="REC"/>
    <property type="match status" value="1"/>
</dbReference>
<dbReference type="PANTHER" id="PTHR32071">
    <property type="entry name" value="TRANSCRIPTIONAL REGULATORY PROTEIN"/>
    <property type="match status" value="1"/>
</dbReference>
<evidence type="ECO:0000256" key="7">
    <source>
        <dbReference type="ARBA" id="ARBA00022840"/>
    </source>
</evidence>
<protein>
    <recommendedName>
        <fullName evidence="2">DNA-binding transcriptional regulator NtrC</fullName>
    </recommendedName>
    <alternativeName>
        <fullName evidence="14">Nitrogen regulation protein NR(I)</fullName>
    </alternativeName>
    <alternativeName>
        <fullName evidence="15">Nitrogen regulator I</fullName>
    </alternativeName>
</protein>
<evidence type="ECO:0000256" key="9">
    <source>
        <dbReference type="ARBA" id="ARBA00023015"/>
    </source>
</evidence>
<dbReference type="GO" id="GO:0005737">
    <property type="term" value="C:cytoplasm"/>
    <property type="evidence" value="ECO:0007669"/>
    <property type="project" value="UniProtKB-SubCell"/>
</dbReference>
<feature type="domain" description="Sigma-54 factor interaction" evidence="18">
    <location>
        <begin position="165"/>
        <end position="395"/>
    </location>
</feature>
<dbReference type="InterPro" id="IPR001789">
    <property type="entry name" value="Sig_transdc_resp-reg_receiver"/>
</dbReference>
<name>A0A6M1RLW7_9HYPH</name>
<gene>
    <name evidence="20" type="ORF">G6N76_01040</name>
</gene>
<keyword evidence="9" id="KW-0805">Transcription regulation</keyword>
<comment type="caution">
    <text evidence="20">The sequence shown here is derived from an EMBL/GenBank/DDBJ whole genome shotgun (WGS) entry which is preliminary data.</text>
</comment>
<dbReference type="Pfam" id="PF25601">
    <property type="entry name" value="AAA_lid_14"/>
    <property type="match status" value="1"/>
</dbReference>
<keyword evidence="3" id="KW-0963">Cytoplasm</keyword>
<evidence type="ECO:0000256" key="11">
    <source>
        <dbReference type="ARBA" id="ARBA00023159"/>
    </source>
</evidence>
<evidence type="ECO:0000256" key="16">
    <source>
        <dbReference type="ARBA" id="ARBA00043886"/>
    </source>
</evidence>
<dbReference type="Gene3D" id="3.40.50.2300">
    <property type="match status" value="1"/>
</dbReference>
<keyword evidence="5 17" id="KW-0597">Phosphoprotein</keyword>
<keyword evidence="13" id="KW-0535">Nitrogen fixation</keyword>
<keyword evidence="21" id="KW-1185">Reference proteome</keyword>
<dbReference type="PROSITE" id="PS50045">
    <property type="entry name" value="SIGMA54_INTERACT_4"/>
    <property type="match status" value="1"/>
</dbReference>
<dbReference type="SUPFAM" id="SSF52540">
    <property type="entry name" value="P-loop containing nucleoside triphosphate hydrolases"/>
    <property type="match status" value="1"/>
</dbReference>
<evidence type="ECO:0000256" key="13">
    <source>
        <dbReference type="ARBA" id="ARBA00023231"/>
    </source>
</evidence>
<dbReference type="GO" id="GO:0006355">
    <property type="term" value="P:regulation of DNA-templated transcription"/>
    <property type="evidence" value="ECO:0007669"/>
    <property type="project" value="InterPro"/>
</dbReference>
<comment type="function">
    <text evidence="16">Member of the two-component regulatory system NtrB/NtrC, which controls expression of the nitrogen-regulated (ntr) genes in response to nitrogen limitation. Phosphorylated NtrC binds directly to DNA and stimulates the formation of open promoter-sigma54-RNA polymerase complexes.</text>
</comment>
<accession>A0A6M1RLW7</accession>
<dbReference type="PROSITE" id="PS50110">
    <property type="entry name" value="RESPONSE_REGULATORY"/>
    <property type="match status" value="1"/>
</dbReference>
<dbReference type="GO" id="GO:0043565">
    <property type="term" value="F:sequence-specific DNA binding"/>
    <property type="evidence" value="ECO:0007669"/>
    <property type="project" value="InterPro"/>
</dbReference>
<dbReference type="InterPro" id="IPR025944">
    <property type="entry name" value="Sigma_54_int_dom_CS"/>
</dbReference>
<evidence type="ECO:0000259" key="18">
    <source>
        <dbReference type="PROSITE" id="PS50045"/>
    </source>
</evidence>
<keyword evidence="7" id="KW-0067">ATP-binding</keyword>
<evidence type="ECO:0000256" key="10">
    <source>
        <dbReference type="ARBA" id="ARBA00023125"/>
    </source>
</evidence>